<reference evidence="2" key="2">
    <citation type="submission" date="2023-06" db="EMBL/GenBank/DDBJ databases">
        <authorList>
            <consortium name="Lawrence Berkeley National Laboratory"/>
            <person name="Haridas S."/>
            <person name="Hensen N."/>
            <person name="Bonometti L."/>
            <person name="Westerberg I."/>
            <person name="Brannstrom I.O."/>
            <person name="Guillou S."/>
            <person name="Cros-Aarteil S."/>
            <person name="Calhoun S."/>
            <person name="Kuo A."/>
            <person name="Mondo S."/>
            <person name="Pangilinan J."/>
            <person name="Riley R."/>
            <person name="Labutti K."/>
            <person name="Andreopoulos B."/>
            <person name="Lipzen A."/>
            <person name="Chen C."/>
            <person name="Yanf M."/>
            <person name="Daum C."/>
            <person name="Ng V."/>
            <person name="Clum A."/>
            <person name="Steindorff A."/>
            <person name="Ohm R."/>
            <person name="Martin F."/>
            <person name="Silar P."/>
            <person name="Natvig D."/>
            <person name="Lalanne C."/>
            <person name="Gautier V."/>
            <person name="Ament-Velasquez S.L."/>
            <person name="Kruys A."/>
            <person name="Hutchinson M.I."/>
            <person name="Powell A.J."/>
            <person name="Barry K."/>
            <person name="Miller A.N."/>
            <person name="Grigoriev I.V."/>
            <person name="Debuchy R."/>
            <person name="Gladieux P."/>
            <person name="Thoren M.H."/>
            <person name="Johannesson H."/>
        </authorList>
    </citation>
    <scope>NUCLEOTIDE SEQUENCE</scope>
    <source>
        <strain evidence="2">SMH4131-1</strain>
    </source>
</reference>
<protein>
    <submittedName>
        <fullName evidence="2">Uncharacterized protein</fullName>
    </submittedName>
</protein>
<accession>A0AAE0MKL5</accession>
<feature type="region of interest" description="Disordered" evidence="1">
    <location>
        <begin position="245"/>
        <end position="265"/>
    </location>
</feature>
<organism evidence="2 3">
    <name type="scientific">Cercophora scortea</name>
    <dbReference type="NCBI Taxonomy" id="314031"/>
    <lineage>
        <taxon>Eukaryota</taxon>
        <taxon>Fungi</taxon>
        <taxon>Dikarya</taxon>
        <taxon>Ascomycota</taxon>
        <taxon>Pezizomycotina</taxon>
        <taxon>Sordariomycetes</taxon>
        <taxon>Sordariomycetidae</taxon>
        <taxon>Sordariales</taxon>
        <taxon>Lasiosphaeriaceae</taxon>
        <taxon>Cercophora</taxon>
    </lineage>
</organism>
<sequence length="265" mass="28452">MEAINYLLTNIPDRLKELDGFEGQIAQRQRDLAPTEPQSQSDPGAPHQQPGHLGIRGSQESLRLCDEPEAHPRKATPQPRSGSVITAEAAAPVLYDSNVQLFFVDLVKFVSISRNGIRKATMAGRVAQVRRMAGLEAPEGAGGEAGPSTPSSSDGAIAPLEAAPTVMEDGEAEEGDVDGRGGMGPPGLNLLKKLDKRLEDVQSLCEHAAHRFLRSGGSAEEVGKIRDHLAEIKNLADRELERVQREEPDVFNAAEDSRSLPSGSR</sequence>
<dbReference type="Proteomes" id="UP001286456">
    <property type="component" value="Unassembled WGS sequence"/>
</dbReference>
<evidence type="ECO:0000256" key="1">
    <source>
        <dbReference type="SAM" id="MobiDB-lite"/>
    </source>
</evidence>
<feature type="region of interest" description="Disordered" evidence="1">
    <location>
        <begin position="24"/>
        <end position="55"/>
    </location>
</feature>
<name>A0AAE0MKL5_9PEZI</name>
<gene>
    <name evidence="2" type="ORF">B0T19DRAFT_436036</name>
</gene>
<feature type="region of interest" description="Disordered" evidence="1">
    <location>
        <begin position="137"/>
        <end position="157"/>
    </location>
</feature>
<proteinExistence type="predicted"/>
<reference evidence="2" key="1">
    <citation type="journal article" date="2023" name="Mol. Phylogenet. Evol.">
        <title>Genome-scale phylogeny and comparative genomics of the fungal order Sordariales.</title>
        <authorList>
            <person name="Hensen N."/>
            <person name="Bonometti L."/>
            <person name="Westerberg I."/>
            <person name="Brannstrom I.O."/>
            <person name="Guillou S."/>
            <person name="Cros-Aarteil S."/>
            <person name="Calhoun S."/>
            <person name="Haridas S."/>
            <person name="Kuo A."/>
            <person name="Mondo S."/>
            <person name="Pangilinan J."/>
            <person name="Riley R."/>
            <person name="LaButti K."/>
            <person name="Andreopoulos B."/>
            <person name="Lipzen A."/>
            <person name="Chen C."/>
            <person name="Yan M."/>
            <person name="Daum C."/>
            <person name="Ng V."/>
            <person name="Clum A."/>
            <person name="Steindorff A."/>
            <person name="Ohm R.A."/>
            <person name="Martin F."/>
            <person name="Silar P."/>
            <person name="Natvig D.O."/>
            <person name="Lalanne C."/>
            <person name="Gautier V."/>
            <person name="Ament-Velasquez S.L."/>
            <person name="Kruys A."/>
            <person name="Hutchinson M.I."/>
            <person name="Powell A.J."/>
            <person name="Barry K."/>
            <person name="Miller A.N."/>
            <person name="Grigoriev I.V."/>
            <person name="Debuchy R."/>
            <person name="Gladieux P."/>
            <person name="Hiltunen Thoren M."/>
            <person name="Johannesson H."/>
        </authorList>
    </citation>
    <scope>NUCLEOTIDE SEQUENCE</scope>
    <source>
        <strain evidence="2">SMH4131-1</strain>
    </source>
</reference>
<evidence type="ECO:0000313" key="3">
    <source>
        <dbReference type="Proteomes" id="UP001286456"/>
    </source>
</evidence>
<evidence type="ECO:0000313" key="2">
    <source>
        <dbReference type="EMBL" id="KAK3335148.1"/>
    </source>
</evidence>
<keyword evidence="3" id="KW-1185">Reference proteome</keyword>
<comment type="caution">
    <text evidence="2">The sequence shown here is derived from an EMBL/GenBank/DDBJ whole genome shotgun (WGS) entry which is preliminary data.</text>
</comment>
<dbReference type="AlphaFoldDB" id="A0AAE0MKL5"/>
<dbReference type="EMBL" id="JAUEPO010000001">
    <property type="protein sequence ID" value="KAK3335148.1"/>
    <property type="molecule type" value="Genomic_DNA"/>
</dbReference>